<keyword evidence="3" id="KW-1185">Reference proteome</keyword>
<dbReference type="AlphaFoldDB" id="A0A0C3I6R6"/>
<dbReference type="HOGENOM" id="CLU_1135822_0_0_1"/>
<reference evidence="3" key="2">
    <citation type="submission" date="2015-01" db="EMBL/GenBank/DDBJ databases">
        <title>Evolutionary Origins and Diversification of the Mycorrhizal Mutualists.</title>
        <authorList>
            <consortium name="DOE Joint Genome Institute"/>
            <consortium name="Mycorrhizal Genomics Consortium"/>
            <person name="Kohler A."/>
            <person name="Kuo A."/>
            <person name="Nagy L.G."/>
            <person name="Floudas D."/>
            <person name="Copeland A."/>
            <person name="Barry K.W."/>
            <person name="Cichocki N."/>
            <person name="Veneault-Fourrey C."/>
            <person name="LaButti K."/>
            <person name="Lindquist E.A."/>
            <person name="Lipzen A."/>
            <person name="Lundell T."/>
            <person name="Morin E."/>
            <person name="Murat C."/>
            <person name="Riley R."/>
            <person name="Ohm R."/>
            <person name="Sun H."/>
            <person name="Tunlid A."/>
            <person name="Henrissat B."/>
            <person name="Grigoriev I.V."/>
            <person name="Hibbett D.S."/>
            <person name="Martin F."/>
        </authorList>
    </citation>
    <scope>NUCLEOTIDE SEQUENCE [LARGE SCALE GENOMIC DNA]</scope>
    <source>
        <strain evidence="3">Marx 270</strain>
    </source>
</reference>
<dbReference type="STRING" id="870435.A0A0C3I6R6"/>
<evidence type="ECO:0000313" key="2">
    <source>
        <dbReference type="EMBL" id="KIN92877.1"/>
    </source>
</evidence>
<evidence type="ECO:0000256" key="1">
    <source>
        <dbReference type="SAM" id="MobiDB-lite"/>
    </source>
</evidence>
<dbReference type="InParanoid" id="A0A0C3I6R6"/>
<sequence>MNTSPARIRELQDLQDSIESKIRANIWQELGKIVESSVAVALEKALPGLTNQSAENGAGTSPSQTSKSTSKKIKKLPKPRAPSYNEFKKSVRELRQELLGIEDREDLPRSVGRRDISAWDPKGGPCCTVEDFRIDLEGLPRSEWNKSAALVFTQEYLKCHRGRQGENHTLEYVVKAWLTHVMTLRTRYKVKELDDEDKTERKARNRRRQRKHETAYEYGEIKDRAVAIVESLGQDGMSSDESDHE</sequence>
<feature type="region of interest" description="Disordered" evidence="1">
    <location>
        <begin position="193"/>
        <end position="216"/>
    </location>
</feature>
<dbReference type="EMBL" id="KN832319">
    <property type="protein sequence ID" value="KIN92877.1"/>
    <property type="molecule type" value="Genomic_DNA"/>
</dbReference>
<dbReference type="Proteomes" id="UP000054217">
    <property type="component" value="Unassembled WGS sequence"/>
</dbReference>
<feature type="region of interest" description="Disordered" evidence="1">
    <location>
        <begin position="48"/>
        <end position="86"/>
    </location>
</feature>
<evidence type="ECO:0000313" key="3">
    <source>
        <dbReference type="Proteomes" id="UP000054217"/>
    </source>
</evidence>
<protein>
    <submittedName>
        <fullName evidence="2">Uncharacterized protein</fullName>
    </submittedName>
</protein>
<feature type="compositionally biased region" description="Basic residues" evidence="1">
    <location>
        <begin position="69"/>
        <end position="78"/>
    </location>
</feature>
<feature type="non-terminal residue" evidence="2">
    <location>
        <position position="245"/>
    </location>
</feature>
<organism evidence="2 3">
    <name type="scientific">Pisolithus tinctorius Marx 270</name>
    <dbReference type="NCBI Taxonomy" id="870435"/>
    <lineage>
        <taxon>Eukaryota</taxon>
        <taxon>Fungi</taxon>
        <taxon>Dikarya</taxon>
        <taxon>Basidiomycota</taxon>
        <taxon>Agaricomycotina</taxon>
        <taxon>Agaricomycetes</taxon>
        <taxon>Agaricomycetidae</taxon>
        <taxon>Boletales</taxon>
        <taxon>Sclerodermatineae</taxon>
        <taxon>Pisolithaceae</taxon>
        <taxon>Pisolithus</taxon>
    </lineage>
</organism>
<feature type="compositionally biased region" description="Basic residues" evidence="1">
    <location>
        <begin position="201"/>
        <end position="211"/>
    </location>
</feature>
<feature type="compositionally biased region" description="Polar residues" evidence="1">
    <location>
        <begin position="49"/>
        <end position="59"/>
    </location>
</feature>
<proteinExistence type="predicted"/>
<reference evidence="2 3" key="1">
    <citation type="submission" date="2014-04" db="EMBL/GenBank/DDBJ databases">
        <authorList>
            <consortium name="DOE Joint Genome Institute"/>
            <person name="Kuo A."/>
            <person name="Kohler A."/>
            <person name="Costa M.D."/>
            <person name="Nagy L.G."/>
            <person name="Floudas D."/>
            <person name="Copeland A."/>
            <person name="Barry K.W."/>
            <person name="Cichocki N."/>
            <person name="Veneault-Fourrey C."/>
            <person name="LaButti K."/>
            <person name="Lindquist E.A."/>
            <person name="Lipzen A."/>
            <person name="Lundell T."/>
            <person name="Morin E."/>
            <person name="Murat C."/>
            <person name="Sun H."/>
            <person name="Tunlid A."/>
            <person name="Henrissat B."/>
            <person name="Grigoriev I.V."/>
            <person name="Hibbett D.S."/>
            <person name="Martin F."/>
            <person name="Nordberg H.P."/>
            <person name="Cantor M.N."/>
            <person name="Hua S.X."/>
        </authorList>
    </citation>
    <scope>NUCLEOTIDE SEQUENCE [LARGE SCALE GENOMIC DNA]</scope>
    <source>
        <strain evidence="2 3">Marx 270</strain>
    </source>
</reference>
<name>A0A0C3I6R6_PISTI</name>
<gene>
    <name evidence="2" type="ORF">M404DRAFT_11540</name>
</gene>
<dbReference type="OrthoDB" id="3267228at2759"/>
<accession>A0A0C3I6R6</accession>